<name>A0A7S2WS45_9STRA</name>
<dbReference type="AlphaFoldDB" id="A0A7S2WS45"/>
<dbReference type="CDD" id="cd15841">
    <property type="entry name" value="SNARE_Qc"/>
    <property type="match status" value="1"/>
</dbReference>
<protein>
    <recommendedName>
        <fullName evidence="8">t-SNARE coiled-coil homology domain-containing protein</fullName>
    </recommendedName>
</protein>
<dbReference type="GO" id="GO:0005737">
    <property type="term" value="C:cytoplasm"/>
    <property type="evidence" value="ECO:0007669"/>
    <property type="project" value="UniProtKB-ARBA"/>
</dbReference>
<keyword evidence="4 7" id="KW-1133">Transmembrane helix</keyword>
<evidence type="ECO:0000256" key="1">
    <source>
        <dbReference type="ARBA" id="ARBA00004167"/>
    </source>
</evidence>
<organism evidence="9">
    <name type="scientific">Mucochytrium quahogii</name>
    <dbReference type="NCBI Taxonomy" id="96639"/>
    <lineage>
        <taxon>Eukaryota</taxon>
        <taxon>Sar</taxon>
        <taxon>Stramenopiles</taxon>
        <taxon>Bigyra</taxon>
        <taxon>Labyrinthulomycetes</taxon>
        <taxon>Thraustochytrida</taxon>
        <taxon>Thraustochytriidae</taxon>
        <taxon>Mucochytrium</taxon>
    </lineage>
</organism>
<dbReference type="GO" id="GO:0012505">
    <property type="term" value="C:endomembrane system"/>
    <property type="evidence" value="ECO:0007669"/>
    <property type="project" value="UniProtKB-ARBA"/>
</dbReference>
<proteinExistence type="predicted"/>
<feature type="compositionally biased region" description="Basic and acidic residues" evidence="6">
    <location>
        <begin position="1"/>
        <end position="10"/>
    </location>
</feature>
<evidence type="ECO:0000259" key="8">
    <source>
        <dbReference type="PROSITE" id="PS50192"/>
    </source>
</evidence>
<evidence type="ECO:0000256" key="7">
    <source>
        <dbReference type="SAM" id="Phobius"/>
    </source>
</evidence>
<evidence type="ECO:0000256" key="2">
    <source>
        <dbReference type="ARBA" id="ARBA00022448"/>
    </source>
</evidence>
<dbReference type="SUPFAM" id="SSF58038">
    <property type="entry name" value="SNARE fusion complex"/>
    <property type="match status" value="1"/>
</dbReference>
<evidence type="ECO:0000256" key="3">
    <source>
        <dbReference type="ARBA" id="ARBA00022692"/>
    </source>
</evidence>
<evidence type="ECO:0000256" key="6">
    <source>
        <dbReference type="SAM" id="MobiDB-lite"/>
    </source>
</evidence>
<dbReference type="EMBL" id="HBHK01023948">
    <property type="protein sequence ID" value="CAD9702879.1"/>
    <property type="molecule type" value="Transcribed_RNA"/>
</dbReference>
<dbReference type="GO" id="GO:0016020">
    <property type="term" value="C:membrane"/>
    <property type="evidence" value="ECO:0007669"/>
    <property type="project" value="UniProtKB-SubCell"/>
</dbReference>
<feature type="region of interest" description="Disordered" evidence="6">
    <location>
        <begin position="1"/>
        <end position="30"/>
    </location>
</feature>
<accession>A0A7S2WS45</accession>
<dbReference type="Gene3D" id="1.20.5.110">
    <property type="match status" value="1"/>
</dbReference>
<evidence type="ECO:0000256" key="5">
    <source>
        <dbReference type="ARBA" id="ARBA00023136"/>
    </source>
</evidence>
<comment type="subcellular location">
    <subcellularLocation>
        <location evidence="1">Membrane</location>
        <topology evidence="1">Single-pass membrane protein</topology>
    </subcellularLocation>
</comment>
<keyword evidence="3 7" id="KW-0812">Transmembrane</keyword>
<evidence type="ECO:0000256" key="4">
    <source>
        <dbReference type="ARBA" id="ARBA00022989"/>
    </source>
</evidence>
<dbReference type="PANTHER" id="PTHR12791">
    <property type="entry name" value="GOLGI SNARE BET1-RELATED"/>
    <property type="match status" value="1"/>
</dbReference>
<sequence length="128" mass="14335">MAGRETELFGRARGGGRKSQFDDDDADEGDTFLQQRRMEEQQDEHLDAIGETLKRVGQMAHGFGEELRAQNDLLDEVDSDMQRTQGAMKMVEGKTQQLVEKAGGPGWFCLTVALGCLAFFLFLLIIYT</sequence>
<dbReference type="SMART" id="SM00397">
    <property type="entry name" value="t_SNARE"/>
    <property type="match status" value="1"/>
</dbReference>
<feature type="transmembrane region" description="Helical" evidence="7">
    <location>
        <begin position="107"/>
        <end position="127"/>
    </location>
</feature>
<reference evidence="9" key="1">
    <citation type="submission" date="2021-01" db="EMBL/GenBank/DDBJ databases">
        <authorList>
            <person name="Corre E."/>
            <person name="Pelletier E."/>
            <person name="Niang G."/>
            <person name="Scheremetjew M."/>
            <person name="Finn R."/>
            <person name="Kale V."/>
            <person name="Holt S."/>
            <person name="Cochrane G."/>
            <person name="Meng A."/>
            <person name="Brown T."/>
            <person name="Cohen L."/>
        </authorList>
    </citation>
    <scope>NUCLEOTIDE SEQUENCE</scope>
    <source>
        <strain evidence="9">NY070348D</strain>
    </source>
</reference>
<keyword evidence="5 7" id="KW-0472">Membrane</keyword>
<evidence type="ECO:0000313" key="9">
    <source>
        <dbReference type="EMBL" id="CAD9702879.1"/>
    </source>
</evidence>
<gene>
    <name evidence="9" type="ORF">QSP1433_LOCUS15072</name>
</gene>
<dbReference type="PROSITE" id="PS50192">
    <property type="entry name" value="T_SNARE"/>
    <property type="match status" value="1"/>
</dbReference>
<keyword evidence="2" id="KW-0813">Transport</keyword>
<feature type="domain" description="T-SNARE coiled-coil homology" evidence="8">
    <location>
        <begin position="36"/>
        <end position="98"/>
    </location>
</feature>
<dbReference type="InterPro" id="IPR000727">
    <property type="entry name" value="T_SNARE_dom"/>
</dbReference>